<comment type="caution">
    <text evidence="2">The sequence shown here is derived from an EMBL/GenBank/DDBJ whole genome shotgun (WGS) entry which is preliminary data.</text>
</comment>
<dbReference type="AlphaFoldDB" id="A0A2C5ZFI1"/>
<evidence type="ECO:0000256" key="1">
    <source>
        <dbReference type="SAM" id="MobiDB-lite"/>
    </source>
</evidence>
<accession>A0A2C5ZFI1</accession>
<evidence type="ECO:0000313" key="3">
    <source>
        <dbReference type="Proteomes" id="UP000226431"/>
    </source>
</evidence>
<evidence type="ECO:0000313" key="2">
    <source>
        <dbReference type="EMBL" id="PHH77941.1"/>
    </source>
</evidence>
<reference evidence="2 3" key="1">
    <citation type="submission" date="2017-06" db="EMBL/GenBank/DDBJ databases">
        <title>Ant-infecting Ophiocordyceps genomes reveal a high diversity of potential behavioral manipulation genes and a possible major role for enterotoxins.</title>
        <authorList>
            <person name="De Bekker C."/>
            <person name="Evans H.C."/>
            <person name="Brachmann A."/>
            <person name="Hughes D.P."/>
        </authorList>
    </citation>
    <scope>NUCLEOTIDE SEQUENCE [LARGE SCALE GENOMIC DNA]</scope>
    <source>
        <strain evidence="2 3">Map16</strain>
    </source>
</reference>
<feature type="region of interest" description="Disordered" evidence="1">
    <location>
        <begin position="76"/>
        <end position="121"/>
    </location>
</feature>
<protein>
    <submittedName>
        <fullName evidence="2">Uncharacterized protein</fullName>
    </submittedName>
</protein>
<dbReference type="EMBL" id="NJES01000098">
    <property type="protein sequence ID" value="PHH77941.1"/>
    <property type="molecule type" value="Genomic_DNA"/>
</dbReference>
<proteinExistence type="predicted"/>
<sequence length="121" mass="13455">MPRPELKIFGTAPVPALADGRSSDALSAIHDYRYASTDTHLPIHLRRGISRHEQQSVISHQQASFTTCHWMSNLPPISSRTLPPLEKASPDPTAPELGPQGHSSARLYVRRKLTRRATLSR</sequence>
<gene>
    <name evidence="2" type="ORF">CDD80_7564</name>
</gene>
<keyword evidence="3" id="KW-1185">Reference proteome</keyword>
<organism evidence="2 3">
    <name type="scientific">Ophiocordyceps camponoti-rufipedis</name>
    <dbReference type="NCBI Taxonomy" id="2004952"/>
    <lineage>
        <taxon>Eukaryota</taxon>
        <taxon>Fungi</taxon>
        <taxon>Dikarya</taxon>
        <taxon>Ascomycota</taxon>
        <taxon>Pezizomycotina</taxon>
        <taxon>Sordariomycetes</taxon>
        <taxon>Hypocreomycetidae</taxon>
        <taxon>Hypocreales</taxon>
        <taxon>Ophiocordycipitaceae</taxon>
        <taxon>Ophiocordyceps</taxon>
    </lineage>
</organism>
<name>A0A2C5ZFI1_9HYPO</name>
<dbReference type="Proteomes" id="UP000226431">
    <property type="component" value="Unassembled WGS sequence"/>
</dbReference>